<sequence>MTRKARGAACQPSTRVSIRLPTSHRSSALWWLADEQPQPVFVTDLEKEKEIVIAVANDEPWQTRSLTLSLTLA</sequence>
<dbReference type="EMBL" id="MTKT01002941">
    <property type="protein sequence ID" value="OWM76923.1"/>
    <property type="molecule type" value="Genomic_DNA"/>
</dbReference>
<evidence type="ECO:0000313" key="2">
    <source>
        <dbReference type="Proteomes" id="UP000197138"/>
    </source>
</evidence>
<dbReference type="AlphaFoldDB" id="A0A218WW82"/>
<accession>A0A218WW82</accession>
<gene>
    <name evidence="1" type="ORF">CDL15_Pgr021205</name>
</gene>
<protein>
    <submittedName>
        <fullName evidence="1">Uncharacterized protein</fullName>
    </submittedName>
</protein>
<comment type="caution">
    <text evidence="1">The sequence shown here is derived from an EMBL/GenBank/DDBJ whole genome shotgun (WGS) entry which is preliminary data.</text>
</comment>
<dbReference type="Proteomes" id="UP000197138">
    <property type="component" value="Unassembled WGS sequence"/>
</dbReference>
<name>A0A218WW82_PUNGR</name>
<evidence type="ECO:0000313" key="1">
    <source>
        <dbReference type="EMBL" id="OWM76923.1"/>
    </source>
</evidence>
<proteinExistence type="predicted"/>
<organism evidence="1 2">
    <name type="scientific">Punica granatum</name>
    <name type="common">Pomegranate</name>
    <dbReference type="NCBI Taxonomy" id="22663"/>
    <lineage>
        <taxon>Eukaryota</taxon>
        <taxon>Viridiplantae</taxon>
        <taxon>Streptophyta</taxon>
        <taxon>Embryophyta</taxon>
        <taxon>Tracheophyta</taxon>
        <taxon>Spermatophyta</taxon>
        <taxon>Magnoliopsida</taxon>
        <taxon>eudicotyledons</taxon>
        <taxon>Gunneridae</taxon>
        <taxon>Pentapetalae</taxon>
        <taxon>rosids</taxon>
        <taxon>malvids</taxon>
        <taxon>Myrtales</taxon>
        <taxon>Lythraceae</taxon>
        <taxon>Punica</taxon>
    </lineage>
</organism>
<reference evidence="2" key="1">
    <citation type="journal article" date="2017" name="Plant J.">
        <title>The pomegranate (Punica granatum L.) genome and the genomics of punicalagin biosynthesis.</title>
        <authorList>
            <person name="Qin G."/>
            <person name="Xu C."/>
            <person name="Ming R."/>
            <person name="Tang H."/>
            <person name="Guyot R."/>
            <person name="Kramer E.M."/>
            <person name="Hu Y."/>
            <person name="Yi X."/>
            <person name="Qi Y."/>
            <person name="Xu X."/>
            <person name="Gao Z."/>
            <person name="Pan H."/>
            <person name="Jian J."/>
            <person name="Tian Y."/>
            <person name="Yue Z."/>
            <person name="Xu Y."/>
        </authorList>
    </citation>
    <scope>NUCLEOTIDE SEQUENCE [LARGE SCALE GENOMIC DNA]</scope>
    <source>
        <strain evidence="2">cv. Dabenzi</strain>
    </source>
</reference>